<dbReference type="Gene3D" id="3.40.50.10330">
    <property type="entry name" value="Probable inorganic polyphosphate/atp-NAD kinase, domain 1"/>
    <property type="match status" value="1"/>
</dbReference>
<dbReference type="GO" id="GO:0006741">
    <property type="term" value="P:NADP+ biosynthetic process"/>
    <property type="evidence" value="ECO:0007669"/>
    <property type="project" value="InterPro"/>
</dbReference>
<dbReference type="GO" id="GO:0051287">
    <property type="term" value="F:NAD binding"/>
    <property type="evidence" value="ECO:0007669"/>
    <property type="project" value="UniProtKB-ARBA"/>
</dbReference>
<sequence>MFKLGLIINPIAGIGGSVALKGSDGEGTAEKALALGAVAKSNDRAKTALSLLVPYQSDIAVYTANGEMGETAAKSLGFDTTVCYQTASSHTTAIDTENAVNALIAQGVDVLLFAGGDGTARNVCNQVGDSFPVLGIPAGCKIHSGVYAITPKAAGRVVEMMVNHQLVTLGEADVMDIDESLFREGVVKAKRYGEMQVPMELRYVQATKSGGKESDELVLQDIAADVIEQMDDEVFIIGSGSTTAFVMEDLGIDNTLLGVDVLRQQTLVANDVTEPELWKIVNQHPGNIKLVITLIGGQGHIFGRGNQQLSPRIISAIGKDNIIIIATKSKLSALNNRPLIADTGDETLDQTLSGFMPITTGYKDQVLYPVASPQ</sequence>
<dbReference type="OrthoDB" id="5511344at2"/>
<keyword evidence="1" id="KW-0418">Kinase</keyword>
<dbReference type="GO" id="GO:0005524">
    <property type="term" value="F:ATP binding"/>
    <property type="evidence" value="ECO:0007669"/>
    <property type="project" value="UniProtKB-ARBA"/>
</dbReference>
<dbReference type="InterPro" id="IPR002504">
    <property type="entry name" value="NADK"/>
</dbReference>
<dbReference type="STRING" id="349064.SAMN05660429_00513"/>
<dbReference type="EMBL" id="FOHK01000002">
    <property type="protein sequence ID" value="SES82821.1"/>
    <property type="molecule type" value="Genomic_DNA"/>
</dbReference>
<evidence type="ECO:0000313" key="2">
    <source>
        <dbReference type="Proteomes" id="UP000199308"/>
    </source>
</evidence>
<gene>
    <name evidence="1" type="ORF">SAMN05660429_00513</name>
</gene>
<proteinExistence type="predicted"/>
<reference evidence="1 2" key="1">
    <citation type="submission" date="2016-10" db="EMBL/GenBank/DDBJ databases">
        <authorList>
            <person name="de Groot N.N."/>
        </authorList>
    </citation>
    <scope>NUCLEOTIDE SEQUENCE [LARGE SCALE GENOMIC DNA]</scope>
    <source>
        <strain evidence="1 2">DSM 19706</strain>
    </source>
</reference>
<dbReference type="AlphaFoldDB" id="A0A1H9ZME6"/>
<keyword evidence="2" id="KW-1185">Reference proteome</keyword>
<dbReference type="SUPFAM" id="SSF111331">
    <property type="entry name" value="NAD kinase/diacylglycerol kinase-like"/>
    <property type="match status" value="1"/>
</dbReference>
<dbReference type="Proteomes" id="UP000199308">
    <property type="component" value="Unassembled WGS sequence"/>
</dbReference>
<organism evidence="1 2">
    <name type="scientific">Thalassotalea agarivorans</name>
    <name type="common">Thalassomonas agarivorans</name>
    <dbReference type="NCBI Taxonomy" id="349064"/>
    <lineage>
        <taxon>Bacteria</taxon>
        <taxon>Pseudomonadati</taxon>
        <taxon>Pseudomonadota</taxon>
        <taxon>Gammaproteobacteria</taxon>
        <taxon>Alteromonadales</taxon>
        <taxon>Colwelliaceae</taxon>
        <taxon>Thalassotalea</taxon>
    </lineage>
</organism>
<dbReference type="PIRSF" id="PIRSF016907">
    <property type="entry name" value="Kin_ATP-NAD"/>
    <property type="match status" value="1"/>
</dbReference>
<dbReference type="InterPro" id="IPR039065">
    <property type="entry name" value="AcoX-like"/>
</dbReference>
<keyword evidence="1" id="KW-0808">Transferase</keyword>
<dbReference type="Pfam" id="PF01513">
    <property type="entry name" value="NAD_kinase"/>
    <property type="match status" value="1"/>
</dbReference>
<protein>
    <submittedName>
        <fullName evidence="1">Predicted polyphosphate-or ATP-dependent NAD kinase</fullName>
    </submittedName>
</protein>
<dbReference type="RefSeq" id="WP_093327431.1">
    <property type="nucleotide sequence ID" value="NZ_AP027363.1"/>
</dbReference>
<dbReference type="PANTHER" id="PTHR40697:SF2">
    <property type="entry name" value="ATP-NAD KINASE-RELATED"/>
    <property type="match status" value="1"/>
</dbReference>
<dbReference type="InterPro" id="IPR017438">
    <property type="entry name" value="ATP-NAD_kinase_N"/>
</dbReference>
<dbReference type="Pfam" id="PF20143">
    <property type="entry name" value="NAD_kinase_C"/>
    <property type="match status" value="1"/>
</dbReference>
<dbReference type="GO" id="GO:0003951">
    <property type="term" value="F:NAD+ kinase activity"/>
    <property type="evidence" value="ECO:0007669"/>
    <property type="project" value="InterPro"/>
</dbReference>
<evidence type="ECO:0000313" key="1">
    <source>
        <dbReference type="EMBL" id="SES82821.1"/>
    </source>
</evidence>
<accession>A0A1H9ZME6</accession>
<dbReference type="PANTHER" id="PTHR40697">
    <property type="entry name" value="ACETOIN CATABOLISM PROTEIN X"/>
    <property type="match status" value="1"/>
</dbReference>
<dbReference type="InterPro" id="IPR016064">
    <property type="entry name" value="NAD/diacylglycerol_kinase_sf"/>
</dbReference>
<dbReference type="InterPro" id="IPR011386">
    <property type="entry name" value="Put_ATP-NAD_kin"/>
</dbReference>
<name>A0A1H9ZME6_THASX</name>